<dbReference type="EMBL" id="JAKKDV010000001">
    <property type="protein sequence ID" value="MCF7559931.1"/>
    <property type="molecule type" value="Genomic_DNA"/>
</dbReference>
<evidence type="ECO:0000256" key="3">
    <source>
        <dbReference type="ARBA" id="ARBA00023012"/>
    </source>
</evidence>
<dbReference type="PROSITE" id="PS50005">
    <property type="entry name" value="TPR"/>
    <property type="match status" value="2"/>
</dbReference>
<dbReference type="InterPro" id="IPR005467">
    <property type="entry name" value="His_kinase_dom"/>
</dbReference>
<evidence type="ECO:0000313" key="7">
    <source>
        <dbReference type="EMBL" id="MCF7559931.1"/>
    </source>
</evidence>
<keyword evidence="3" id="KW-0902">Two-component regulatory system</keyword>
<dbReference type="PROSITE" id="PS50109">
    <property type="entry name" value="HIS_KIN"/>
    <property type="match status" value="1"/>
</dbReference>
<dbReference type="RefSeq" id="WP_237230594.1">
    <property type="nucleotide sequence ID" value="NZ_JAKKDV010000001.1"/>
</dbReference>
<dbReference type="SUPFAM" id="SSF48452">
    <property type="entry name" value="TPR-like"/>
    <property type="match status" value="1"/>
</dbReference>
<dbReference type="Gene3D" id="1.20.5.1930">
    <property type="match status" value="1"/>
</dbReference>
<evidence type="ECO:0000259" key="6">
    <source>
        <dbReference type="PROSITE" id="PS50109"/>
    </source>
</evidence>
<keyword evidence="5" id="KW-0472">Membrane</keyword>
<organism evidence="7 8">
    <name type="scientific">Flaviramulus multivorans</name>
    <dbReference type="NCBI Taxonomy" id="1304750"/>
    <lineage>
        <taxon>Bacteria</taxon>
        <taxon>Pseudomonadati</taxon>
        <taxon>Bacteroidota</taxon>
        <taxon>Flavobacteriia</taxon>
        <taxon>Flavobacteriales</taxon>
        <taxon>Flavobacteriaceae</taxon>
        <taxon>Flaviramulus</taxon>
    </lineage>
</organism>
<reference evidence="7 8" key="1">
    <citation type="submission" date="2022-01" db="EMBL/GenBank/DDBJ databases">
        <title>Draft genome sequence of Sabulilitoribacter multivorans KCTC 32326.</title>
        <authorList>
            <person name="Oh J.-S."/>
        </authorList>
    </citation>
    <scope>NUCLEOTIDE SEQUENCE [LARGE SCALE GENOMIC DNA]</scope>
    <source>
        <strain evidence="7 8">M-M16</strain>
    </source>
</reference>
<dbReference type="Proteomes" id="UP001200022">
    <property type="component" value="Unassembled WGS sequence"/>
</dbReference>
<dbReference type="InterPro" id="IPR050482">
    <property type="entry name" value="Sensor_HK_TwoCompSys"/>
</dbReference>
<evidence type="ECO:0000256" key="1">
    <source>
        <dbReference type="ARBA" id="ARBA00022679"/>
    </source>
</evidence>
<dbReference type="SUPFAM" id="SSF55874">
    <property type="entry name" value="ATPase domain of HSP90 chaperone/DNA topoisomerase II/histidine kinase"/>
    <property type="match status" value="1"/>
</dbReference>
<evidence type="ECO:0000256" key="2">
    <source>
        <dbReference type="ARBA" id="ARBA00022777"/>
    </source>
</evidence>
<dbReference type="InterPro" id="IPR011990">
    <property type="entry name" value="TPR-like_helical_dom_sf"/>
</dbReference>
<feature type="repeat" description="TPR" evidence="4">
    <location>
        <begin position="174"/>
        <end position="207"/>
    </location>
</feature>
<dbReference type="PANTHER" id="PTHR24421">
    <property type="entry name" value="NITRATE/NITRITE SENSOR PROTEIN NARX-RELATED"/>
    <property type="match status" value="1"/>
</dbReference>
<dbReference type="Pfam" id="PF13424">
    <property type="entry name" value="TPR_12"/>
    <property type="match status" value="1"/>
</dbReference>
<dbReference type="InterPro" id="IPR003594">
    <property type="entry name" value="HATPase_dom"/>
</dbReference>
<keyword evidence="1" id="KW-0808">Transferase</keyword>
<keyword evidence="8" id="KW-1185">Reference proteome</keyword>
<dbReference type="SMART" id="SM00028">
    <property type="entry name" value="TPR"/>
    <property type="match status" value="4"/>
</dbReference>
<dbReference type="InterPro" id="IPR019734">
    <property type="entry name" value="TPR_rpt"/>
</dbReference>
<keyword evidence="5" id="KW-1133">Transmembrane helix</keyword>
<proteinExistence type="predicted"/>
<comment type="caution">
    <text evidence="7">The sequence shown here is derived from an EMBL/GenBank/DDBJ whole genome shotgun (WGS) entry which is preliminary data.</text>
</comment>
<evidence type="ECO:0000256" key="4">
    <source>
        <dbReference type="PROSITE-ProRule" id="PRU00339"/>
    </source>
</evidence>
<dbReference type="InterPro" id="IPR036890">
    <property type="entry name" value="HATPase_C_sf"/>
</dbReference>
<feature type="domain" description="Histidine kinase" evidence="6">
    <location>
        <begin position="526"/>
        <end position="612"/>
    </location>
</feature>
<evidence type="ECO:0000256" key="5">
    <source>
        <dbReference type="SAM" id="Phobius"/>
    </source>
</evidence>
<dbReference type="GO" id="GO:0016301">
    <property type="term" value="F:kinase activity"/>
    <property type="evidence" value="ECO:0007669"/>
    <property type="project" value="UniProtKB-KW"/>
</dbReference>
<keyword evidence="2 7" id="KW-0418">Kinase</keyword>
<protein>
    <submittedName>
        <fullName evidence="7">Sensor histidine kinase</fullName>
    </submittedName>
</protein>
<evidence type="ECO:0000313" key="8">
    <source>
        <dbReference type="Proteomes" id="UP001200022"/>
    </source>
</evidence>
<feature type="repeat" description="TPR" evidence="4">
    <location>
        <begin position="132"/>
        <end position="165"/>
    </location>
</feature>
<dbReference type="Gene3D" id="1.25.40.10">
    <property type="entry name" value="Tetratricopeptide repeat domain"/>
    <property type="match status" value="2"/>
</dbReference>
<accession>A0ABS9IGN9</accession>
<feature type="transmembrane region" description="Helical" evidence="5">
    <location>
        <begin position="358"/>
        <end position="377"/>
    </location>
</feature>
<keyword evidence="5" id="KW-0812">Transmembrane</keyword>
<gene>
    <name evidence="7" type="ORF">L3X39_04715</name>
</gene>
<dbReference type="SMART" id="SM00387">
    <property type="entry name" value="HATPase_c"/>
    <property type="match status" value="1"/>
</dbReference>
<sequence length="612" mass="70718">MKYILISLICIFSFGIVFSQEENVKAKVDSIKFNILNSKATDSLLLANSHYYVAEWYRKATTETDSANYHYYKAEKGYRQINNKFGIASTLYGIASIQRDEKDYTASEVNSIEAISLLEQLEQTYSVKELKSFLYNNLGIVFNELEQYDESIKYHKEALSIKRNLKGIDKIKIYNSLNNLGYVYKNIGEYELALEYFNEILKDENFNSENPDYYASTLNNYAHTLYLSNNFEQLPDLYLKALEITNSINPNGYNSIIINQNLAQYYNKLNNKELAKKYGYRAKEISQKYHNDDLLKSLKLLSEIEEGNESAEFLKSYISLSDSLQKVERATRNKFARIRFETDKIEQENIQIAKERKWFLIISVVVIIASFLLYVVFYQRNKNKELRFIQKQQETNEEIYNLMLSQNESIEEARAQEKRRISEELHDGVLGRLFGTRLSLDSLNMNNSVEAVKTRSQYIDELKAIEQDIRKVSHDLNTDFVAGSGFRDIIKSLVETQTLAYNLSFNLQHDDSINWDDVSNKTKIHIYRIIQEVLHNIYKHAQATEVKISFKLKNNVICLTLTDNGSGFDVNKAKSGIGLKNMNSRINEISGTLTISSQKSIGTTVVIEAPIS</sequence>
<name>A0ABS9IGN9_9FLAO</name>
<dbReference type="CDD" id="cd16917">
    <property type="entry name" value="HATPase_UhpB-NarQ-NarX-like"/>
    <property type="match status" value="1"/>
</dbReference>
<keyword evidence="4" id="KW-0802">TPR repeat</keyword>
<dbReference type="Pfam" id="PF02518">
    <property type="entry name" value="HATPase_c"/>
    <property type="match status" value="1"/>
</dbReference>
<dbReference type="Gene3D" id="3.30.565.10">
    <property type="entry name" value="Histidine kinase-like ATPase, C-terminal domain"/>
    <property type="match status" value="1"/>
</dbReference>